<feature type="transmembrane region" description="Helical" evidence="1">
    <location>
        <begin position="250"/>
        <end position="272"/>
    </location>
</feature>
<keyword evidence="1" id="KW-1133">Transmembrane helix</keyword>
<accession>A0A6P8RHM8</accession>
<dbReference type="InterPro" id="IPR015373">
    <property type="entry name" value="Interferon/interleukin_rcp_dom"/>
</dbReference>
<name>A0A6P8RHM8_GEOSA</name>
<dbReference type="SUPFAM" id="SSF49265">
    <property type="entry name" value="Fibronectin type III"/>
    <property type="match status" value="2"/>
</dbReference>
<dbReference type="Pfam" id="PF09294">
    <property type="entry name" value="Interfer-bind"/>
    <property type="match status" value="1"/>
</dbReference>
<keyword evidence="4 5" id="KW-0675">Receptor</keyword>
<evidence type="ECO:0000313" key="3">
    <source>
        <dbReference type="Proteomes" id="UP000515159"/>
    </source>
</evidence>
<dbReference type="Proteomes" id="UP000515159">
    <property type="component" value="Chromosome 6"/>
</dbReference>
<dbReference type="PROSITE" id="PS50853">
    <property type="entry name" value="FN3"/>
    <property type="match status" value="1"/>
</dbReference>
<dbReference type="KEGG" id="gsh:117362310"/>
<organism evidence="3 5">
    <name type="scientific">Geotrypetes seraphini</name>
    <name type="common">Gaboon caecilian</name>
    <name type="synonym">Caecilia seraphini</name>
    <dbReference type="NCBI Taxonomy" id="260995"/>
    <lineage>
        <taxon>Eukaryota</taxon>
        <taxon>Metazoa</taxon>
        <taxon>Chordata</taxon>
        <taxon>Craniata</taxon>
        <taxon>Vertebrata</taxon>
        <taxon>Euteleostomi</taxon>
        <taxon>Amphibia</taxon>
        <taxon>Gymnophiona</taxon>
        <taxon>Geotrypetes</taxon>
    </lineage>
</organism>
<dbReference type="AlphaFoldDB" id="A0A6P8RHM8"/>
<dbReference type="GO" id="GO:0004896">
    <property type="term" value="F:cytokine receptor activity"/>
    <property type="evidence" value="ECO:0007669"/>
    <property type="project" value="TreeGrafter"/>
</dbReference>
<dbReference type="InterPro" id="IPR013783">
    <property type="entry name" value="Ig-like_fold"/>
</dbReference>
<dbReference type="InterPro" id="IPR050650">
    <property type="entry name" value="Type-II_Cytokine-TF_Rcpt"/>
</dbReference>
<feature type="domain" description="Fibronectin type-III" evidence="2">
    <location>
        <begin position="18"/>
        <end position="120"/>
    </location>
</feature>
<evidence type="ECO:0000313" key="5">
    <source>
        <dbReference type="RefSeq" id="XP_033804413.1"/>
    </source>
</evidence>
<dbReference type="GeneID" id="117362310"/>
<gene>
    <name evidence="4 5 6" type="primary">IFNAR2</name>
</gene>
<dbReference type="CTD" id="3455"/>
<dbReference type="InterPro" id="IPR003961">
    <property type="entry name" value="FN3_dom"/>
</dbReference>
<dbReference type="Pfam" id="PF01108">
    <property type="entry name" value="Tissue_fac"/>
    <property type="match status" value="1"/>
</dbReference>
<dbReference type="RefSeq" id="XP_033804414.1">
    <property type="nucleotide sequence ID" value="XM_033948523.1"/>
</dbReference>
<reference evidence="4 5" key="1">
    <citation type="submission" date="2025-04" db="UniProtKB">
        <authorList>
            <consortium name="RefSeq"/>
        </authorList>
    </citation>
    <scope>IDENTIFICATION</scope>
</reference>
<keyword evidence="3" id="KW-1185">Reference proteome</keyword>
<keyword evidence="1" id="KW-0812">Transmembrane</keyword>
<dbReference type="GO" id="GO:0005886">
    <property type="term" value="C:plasma membrane"/>
    <property type="evidence" value="ECO:0007669"/>
    <property type="project" value="TreeGrafter"/>
</dbReference>
<dbReference type="InterPro" id="IPR036116">
    <property type="entry name" value="FN3_sf"/>
</dbReference>
<sequence>MAEFSRLYQLWALLSSVVPSQSHIKLISENLCHKLTWEAGNQSTTPTHYKVQFLIFNQERTWNNLTECFDTVHLSCDLTKMMMDLLGNYLFRVQAYTENGTALWMNYSDIFIPIMHTVLGPPIVYVAGCDSCLNITIQPPVCHFGSPDKWTSHFVLHKAHSVLNYRVALIKAGIMNQTPEIFDRETTEENFTITISHLLPRTNYCVSVNATVVTNMSPRIKPSSWKCAVTGPISKPGMFHVDLSRSSDHYIPAAICGVLLIFSTLLLLAVFYKGGFICLKRTPVPKSLSAFSTSEHVFNSAKDQPTSEPLHSVTVQFKAVQKRVQEYSEDDETDSEGCPEYTHHFGGRSMSSYEHFSASTGISGDSLLGEISDQEGTSLVANKINSEVCQTTPNEDKSVSSVHFASFLAEIVPAKPLENCSSYNVNLNSVLLGDSEEPWKECGASEIPLLRDLEISCVEQADGMSESSFLCDNTNMKTRAWPVFSETCLLNETALSSESEESDSDVNQAFGYMRRK</sequence>
<evidence type="ECO:0000259" key="2">
    <source>
        <dbReference type="PROSITE" id="PS50853"/>
    </source>
</evidence>
<proteinExistence type="predicted"/>
<evidence type="ECO:0000256" key="1">
    <source>
        <dbReference type="SAM" id="Phobius"/>
    </source>
</evidence>
<dbReference type="Gene3D" id="2.60.40.10">
    <property type="entry name" value="Immunoglobulins"/>
    <property type="match status" value="2"/>
</dbReference>
<evidence type="ECO:0000313" key="4">
    <source>
        <dbReference type="RefSeq" id="XP_033804412.1"/>
    </source>
</evidence>
<dbReference type="RefSeq" id="XP_033804412.1">
    <property type="nucleotide sequence ID" value="XM_033948521.1"/>
</dbReference>
<dbReference type="OrthoDB" id="8947665at2759"/>
<dbReference type="RefSeq" id="XP_033804413.1">
    <property type="nucleotide sequence ID" value="XM_033948522.1"/>
</dbReference>
<protein>
    <submittedName>
        <fullName evidence="4 5">Interferon alpha/beta receptor 2 isoform X1</fullName>
    </submittedName>
</protein>
<dbReference type="PANTHER" id="PTHR20859">
    <property type="entry name" value="INTERFERON/INTERLEUKIN RECEPTOR"/>
    <property type="match status" value="1"/>
</dbReference>
<evidence type="ECO:0000313" key="6">
    <source>
        <dbReference type="RefSeq" id="XP_033804414.1"/>
    </source>
</evidence>
<dbReference type="PANTHER" id="PTHR20859:SF84">
    <property type="entry name" value="INTERFERON ALPHA_BETA RECEPTOR 2"/>
    <property type="match status" value="1"/>
</dbReference>
<keyword evidence="1" id="KW-0472">Membrane</keyword>